<gene>
    <name evidence="1" type="ORF">D1B32_11515</name>
</gene>
<keyword evidence="2" id="KW-1185">Reference proteome</keyword>
<sequence length="91" mass="10830">MVQKETKKNRDTLSLKMEPQELNYKIVEAYLPEKWEMPRKGKLLYSDEELLDVFKILVFNLGVKKSLDTISYNLIEQYIRESESNLEGEEE</sequence>
<dbReference type="RefSeq" id="WP_118889417.1">
    <property type="nucleotide sequence ID" value="NZ_PHUT01000007.1"/>
</dbReference>
<organism evidence="1 2">
    <name type="scientific">Oceanobacillus profundus</name>
    <dbReference type="NCBI Taxonomy" id="372463"/>
    <lineage>
        <taxon>Bacteria</taxon>
        <taxon>Bacillati</taxon>
        <taxon>Bacillota</taxon>
        <taxon>Bacilli</taxon>
        <taxon>Bacillales</taxon>
        <taxon>Bacillaceae</taxon>
        <taxon>Oceanobacillus</taxon>
    </lineage>
</organism>
<protein>
    <submittedName>
        <fullName evidence="1">Uncharacterized protein</fullName>
    </submittedName>
</protein>
<dbReference type="OrthoDB" id="2942789at2"/>
<name>A0A417YGE7_9BACI</name>
<comment type="caution">
    <text evidence="1">The sequence shown here is derived from an EMBL/GenBank/DDBJ whole genome shotgun (WGS) entry which is preliminary data.</text>
</comment>
<dbReference type="EMBL" id="QWEH01000007">
    <property type="protein sequence ID" value="RHW31859.1"/>
    <property type="molecule type" value="Genomic_DNA"/>
</dbReference>
<evidence type="ECO:0000313" key="2">
    <source>
        <dbReference type="Proteomes" id="UP000285456"/>
    </source>
</evidence>
<dbReference type="Proteomes" id="UP000285456">
    <property type="component" value="Unassembled WGS sequence"/>
</dbReference>
<dbReference type="AlphaFoldDB" id="A0A417YGE7"/>
<accession>A0A417YGE7</accession>
<evidence type="ECO:0000313" key="1">
    <source>
        <dbReference type="EMBL" id="RHW31859.1"/>
    </source>
</evidence>
<reference evidence="1 2" key="1">
    <citation type="journal article" date="2007" name="Int. J. Syst. Evol. Microbiol.">
        <title>Oceanobacillus profundus sp. nov., isolated from a deep-sea sediment core.</title>
        <authorList>
            <person name="Kim Y.G."/>
            <person name="Choi D.H."/>
            <person name="Hyun S."/>
            <person name="Cho B.C."/>
        </authorList>
    </citation>
    <scope>NUCLEOTIDE SEQUENCE [LARGE SCALE GENOMIC DNA]</scope>
    <source>
        <strain evidence="1 2">DSM 18246</strain>
    </source>
</reference>
<proteinExistence type="predicted"/>